<reference evidence="2 3" key="1">
    <citation type="submission" date="2008-03" db="EMBL/GenBank/DDBJ databases">
        <title>Complete sequence of Leptothrix cholodnii SP-6.</title>
        <authorList>
            <consortium name="US DOE Joint Genome Institute"/>
            <person name="Copeland A."/>
            <person name="Lucas S."/>
            <person name="Lapidus A."/>
            <person name="Glavina del Rio T."/>
            <person name="Dalin E."/>
            <person name="Tice H."/>
            <person name="Bruce D."/>
            <person name="Goodwin L."/>
            <person name="Pitluck S."/>
            <person name="Chertkov O."/>
            <person name="Brettin T."/>
            <person name="Detter J.C."/>
            <person name="Han C."/>
            <person name="Kuske C.R."/>
            <person name="Schmutz J."/>
            <person name="Larimer F."/>
            <person name="Land M."/>
            <person name="Hauser L."/>
            <person name="Kyrpides N."/>
            <person name="Lykidis A."/>
            <person name="Emerson D."/>
            <person name="Richardson P."/>
        </authorList>
    </citation>
    <scope>NUCLEOTIDE SEQUENCE [LARGE SCALE GENOMIC DNA]</scope>
    <source>
        <strain evidence="3">ATCC 51168 / LMG 8142 / SP-6</strain>
    </source>
</reference>
<evidence type="ECO:0000256" key="1">
    <source>
        <dbReference type="SAM" id="SignalP"/>
    </source>
</evidence>
<dbReference type="AlphaFoldDB" id="B1Y6L6"/>
<dbReference type="KEGG" id="lch:Lcho_3790"/>
<keyword evidence="1" id="KW-0732">Signal</keyword>
<feature type="chain" id="PRO_5002770561" description="PsiF repeat protein" evidence="1">
    <location>
        <begin position="26"/>
        <end position="93"/>
    </location>
</feature>
<gene>
    <name evidence="2" type="ordered locus">Lcho_3790</name>
</gene>
<evidence type="ECO:0000313" key="3">
    <source>
        <dbReference type="Proteomes" id="UP000001693"/>
    </source>
</evidence>
<accession>B1Y6L6</accession>
<organism evidence="2 3">
    <name type="scientific">Leptothrix cholodnii (strain ATCC 51168 / LMG 8142 / SP-6)</name>
    <name type="common">Leptothrix discophora (strain SP-6)</name>
    <dbReference type="NCBI Taxonomy" id="395495"/>
    <lineage>
        <taxon>Bacteria</taxon>
        <taxon>Pseudomonadati</taxon>
        <taxon>Pseudomonadota</taxon>
        <taxon>Betaproteobacteria</taxon>
        <taxon>Burkholderiales</taxon>
        <taxon>Sphaerotilaceae</taxon>
        <taxon>Leptothrix</taxon>
    </lineage>
</organism>
<evidence type="ECO:0008006" key="4">
    <source>
        <dbReference type="Google" id="ProtNLM"/>
    </source>
</evidence>
<keyword evidence="3" id="KW-1185">Reference proteome</keyword>
<dbReference type="EMBL" id="CP001013">
    <property type="protein sequence ID" value="ACB36044.1"/>
    <property type="molecule type" value="Genomic_DNA"/>
</dbReference>
<sequence length="93" mass="9448" precursor="true">MKTRQTILASLVCALGCAAVMSVQAAAPVSDAPATPAATAAAGASAPVARPAGHVTARNMQQRSAKFAACRKETLDRGLNGEELKKALLDCIN</sequence>
<dbReference type="STRING" id="395495.Lcho_3790"/>
<dbReference type="RefSeq" id="WP_012348791.1">
    <property type="nucleotide sequence ID" value="NC_010524.1"/>
</dbReference>
<evidence type="ECO:0000313" key="2">
    <source>
        <dbReference type="EMBL" id="ACB36044.1"/>
    </source>
</evidence>
<dbReference type="HOGENOM" id="CLU_2396085_0_0_4"/>
<name>B1Y6L6_LEPCP</name>
<dbReference type="Proteomes" id="UP000001693">
    <property type="component" value="Chromosome"/>
</dbReference>
<protein>
    <recommendedName>
        <fullName evidence="4">PsiF repeat protein</fullName>
    </recommendedName>
</protein>
<dbReference type="OrthoDB" id="10004671at2"/>
<feature type="signal peptide" evidence="1">
    <location>
        <begin position="1"/>
        <end position="25"/>
    </location>
</feature>
<proteinExistence type="predicted"/>